<keyword evidence="2" id="KW-1133">Transmembrane helix</keyword>
<proteinExistence type="predicted"/>
<reference evidence="3" key="1">
    <citation type="submission" date="2019-04" db="EMBL/GenBank/DDBJ databases">
        <title>Evolution of Biomass-Degrading Anaerobic Consortia Revealed by Metagenomics.</title>
        <authorList>
            <person name="Peng X."/>
        </authorList>
    </citation>
    <scope>NUCLEOTIDE SEQUENCE</scope>
    <source>
        <strain evidence="3">SIG240</strain>
    </source>
</reference>
<dbReference type="AlphaFoldDB" id="A0A927WQ78"/>
<feature type="transmembrane region" description="Helical" evidence="2">
    <location>
        <begin position="6"/>
        <end position="26"/>
    </location>
</feature>
<evidence type="ECO:0000313" key="3">
    <source>
        <dbReference type="EMBL" id="MBE6091962.1"/>
    </source>
</evidence>
<keyword evidence="2" id="KW-0472">Membrane</keyword>
<evidence type="ECO:0000256" key="2">
    <source>
        <dbReference type="SAM" id="Phobius"/>
    </source>
</evidence>
<evidence type="ECO:0000313" key="4">
    <source>
        <dbReference type="Proteomes" id="UP000761380"/>
    </source>
</evidence>
<dbReference type="Proteomes" id="UP000761380">
    <property type="component" value="Unassembled WGS sequence"/>
</dbReference>
<feature type="coiled-coil region" evidence="1">
    <location>
        <begin position="40"/>
        <end position="67"/>
    </location>
</feature>
<dbReference type="EMBL" id="SVBY01000008">
    <property type="protein sequence ID" value="MBE6091962.1"/>
    <property type="molecule type" value="Genomic_DNA"/>
</dbReference>
<protein>
    <submittedName>
        <fullName evidence="3">Uncharacterized protein</fullName>
    </submittedName>
</protein>
<comment type="caution">
    <text evidence="3">The sequence shown here is derived from an EMBL/GenBank/DDBJ whole genome shotgun (WGS) entry which is preliminary data.</text>
</comment>
<evidence type="ECO:0000256" key="1">
    <source>
        <dbReference type="SAM" id="Coils"/>
    </source>
</evidence>
<keyword evidence="1" id="KW-0175">Coiled coil</keyword>
<sequence length="87" mass="9667">MEIINTVAQSVVIAGFLTGAFSYIVLTPLNKSIEGLRTIVQELKGELRYSEQRRHELQERVAKVEASAASAHHRIDRIDNLLGGAHE</sequence>
<name>A0A927WQ78_SELRU</name>
<organism evidence="3 4">
    <name type="scientific">Selenomonas ruminantium</name>
    <dbReference type="NCBI Taxonomy" id="971"/>
    <lineage>
        <taxon>Bacteria</taxon>
        <taxon>Bacillati</taxon>
        <taxon>Bacillota</taxon>
        <taxon>Negativicutes</taxon>
        <taxon>Selenomonadales</taxon>
        <taxon>Selenomonadaceae</taxon>
        <taxon>Selenomonas</taxon>
    </lineage>
</organism>
<gene>
    <name evidence="3" type="ORF">E7201_02105</name>
</gene>
<keyword evidence="2" id="KW-0812">Transmembrane</keyword>
<accession>A0A927WQ78</accession>